<protein>
    <submittedName>
        <fullName evidence="5">Uncharacterized protein</fullName>
    </submittedName>
</protein>
<feature type="region of interest" description="Disordered" evidence="4">
    <location>
        <begin position="111"/>
        <end position="144"/>
    </location>
</feature>
<evidence type="ECO:0000313" key="5">
    <source>
        <dbReference type="EMBL" id="MCL7029144.1"/>
    </source>
</evidence>
<dbReference type="GO" id="GO:0003676">
    <property type="term" value="F:nucleic acid binding"/>
    <property type="evidence" value="ECO:0007669"/>
    <property type="project" value="InterPro"/>
</dbReference>
<feature type="compositionally biased region" description="Acidic residues" evidence="4">
    <location>
        <begin position="130"/>
        <end position="144"/>
    </location>
</feature>
<sequence length="144" mass="16671">MPQVVSLSRSPFMKHVDFLKHCGFSLPQMKKMVVGCPQVLALNLDIMKLSFNYFQEQMGRDLDDLVEFPLSLHTLVRKKGLKCSLGWLLNCSDEKFEERMNYDSIDLEEMEMEPSFSMNSLLGPRRDEDGFSEDDDVDSEDEYA</sequence>
<dbReference type="InterPro" id="IPR003690">
    <property type="entry name" value="MTERF"/>
</dbReference>
<accession>A0AA41S448</accession>
<evidence type="ECO:0000256" key="3">
    <source>
        <dbReference type="ARBA" id="ARBA00022946"/>
    </source>
</evidence>
<keyword evidence="2" id="KW-0804">Transcription</keyword>
<keyword evidence="3" id="KW-0809">Transit peptide</keyword>
<name>A0AA41S448_PAPNU</name>
<dbReference type="InterPro" id="IPR038538">
    <property type="entry name" value="MTERF_sf"/>
</dbReference>
<evidence type="ECO:0000256" key="1">
    <source>
        <dbReference type="ARBA" id="ARBA00007692"/>
    </source>
</evidence>
<keyword evidence="2" id="KW-0806">Transcription termination</keyword>
<dbReference type="AlphaFoldDB" id="A0AA41S448"/>
<dbReference type="Pfam" id="PF02536">
    <property type="entry name" value="mTERF"/>
    <property type="match status" value="1"/>
</dbReference>
<evidence type="ECO:0000256" key="4">
    <source>
        <dbReference type="SAM" id="MobiDB-lite"/>
    </source>
</evidence>
<dbReference type="EMBL" id="JAJJMA010087109">
    <property type="protein sequence ID" value="MCL7029144.1"/>
    <property type="molecule type" value="Genomic_DNA"/>
</dbReference>
<comment type="caution">
    <text evidence="5">The sequence shown here is derived from an EMBL/GenBank/DDBJ whole genome shotgun (WGS) entry which is preliminary data.</text>
</comment>
<evidence type="ECO:0000313" key="6">
    <source>
        <dbReference type="Proteomes" id="UP001177140"/>
    </source>
</evidence>
<organism evidence="5 6">
    <name type="scientific">Papaver nudicaule</name>
    <name type="common">Iceland poppy</name>
    <dbReference type="NCBI Taxonomy" id="74823"/>
    <lineage>
        <taxon>Eukaryota</taxon>
        <taxon>Viridiplantae</taxon>
        <taxon>Streptophyta</taxon>
        <taxon>Embryophyta</taxon>
        <taxon>Tracheophyta</taxon>
        <taxon>Spermatophyta</taxon>
        <taxon>Magnoliopsida</taxon>
        <taxon>Ranunculales</taxon>
        <taxon>Papaveraceae</taxon>
        <taxon>Papaveroideae</taxon>
        <taxon>Papaver</taxon>
    </lineage>
</organism>
<dbReference type="Proteomes" id="UP001177140">
    <property type="component" value="Unassembled WGS sequence"/>
</dbReference>
<dbReference type="Gene3D" id="1.25.70.10">
    <property type="entry name" value="Transcription termination factor 3, mitochondrial"/>
    <property type="match status" value="1"/>
</dbReference>
<evidence type="ECO:0000256" key="2">
    <source>
        <dbReference type="ARBA" id="ARBA00022472"/>
    </source>
</evidence>
<keyword evidence="6" id="KW-1185">Reference proteome</keyword>
<dbReference type="GO" id="GO:0006353">
    <property type="term" value="P:DNA-templated transcription termination"/>
    <property type="evidence" value="ECO:0007669"/>
    <property type="project" value="UniProtKB-KW"/>
</dbReference>
<gene>
    <name evidence="5" type="ORF">MKW94_008108</name>
</gene>
<keyword evidence="2" id="KW-0805">Transcription regulation</keyword>
<reference evidence="5" key="1">
    <citation type="submission" date="2022-03" db="EMBL/GenBank/DDBJ databases">
        <title>A functionally conserved STORR gene fusion in Papaver species that diverged 16.8 million years ago.</title>
        <authorList>
            <person name="Catania T."/>
        </authorList>
    </citation>
    <scope>NUCLEOTIDE SEQUENCE</scope>
    <source>
        <strain evidence="5">S-191538</strain>
    </source>
</reference>
<proteinExistence type="inferred from homology"/>
<comment type="similarity">
    <text evidence="1">Belongs to the mTERF family.</text>
</comment>